<dbReference type="AlphaFoldDB" id="A0A0A6P489"/>
<sequence length="165" mass="18914">MVLGVNLMKIYVLIFSVFCISCVFNKESLGEVTDSTNIQNYKLTIESQNNNCVLTYQDFSVEEQLIMFPKPPCHFLRRESIKPQSFSYDDIRVKAVLIIVGTPINEKIRKQWNLSNNIVCGEETQAILFKDNSVTLSKSVLKGGVVCRNKGMDEKDFWFFAHESN</sequence>
<proteinExistence type="predicted"/>
<reference evidence="1 2" key="1">
    <citation type="journal article" date="2016" name="Front. Microbiol.">
        <title>Single-Cell (Meta-)Genomics of a Dimorphic Candidatus Thiomargarita nelsonii Reveals Genomic Plasticity.</title>
        <authorList>
            <person name="Flood B.E."/>
            <person name="Fliss P."/>
            <person name="Jones D.S."/>
            <person name="Dick G.J."/>
            <person name="Jain S."/>
            <person name="Kaster A.K."/>
            <person name="Winkel M."/>
            <person name="Mussmann M."/>
            <person name="Bailey J."/>
        </authorList>
    </citation>
    <scope>NUCLEOTIDE SEQUENCE [LARGE SCALE GENOMIC DNA]</scope>
    <source>
        <strain evidence="1">Hydrate Ridge</strain>
    </source>
</reference>
<organism evidence="1 2">
    <name type="scientific">Candidatus Thiomargarita nelsonii</name>
    <dbReference type="NCBI Taxonomy" id="1003181"/>
    <lineage>
        <taxon>Bacteria</taxon>
        <taxon>Pseudomonadati</taxon>
        <taxon>Pseudomonadota</taxon>
        <taxon>Gammaproteobacteria</taxon>
        <taxon>Thiotrichales</taxon>
        <taxon>Thiotrichaceae</taxon>
        <taxon>Thiomargarita</taxon>
    </lineage>
</organism>
<name>A0A0A6P489_9GAMM</name>
<dbReference type="EMBL" id="JSZA02000394">
    <property type="protein sequence ID" value="KHD05262.2"/>
    <property type="molecule type" value="Genomic_DNA"/>
</dbReference>
<evidence type="ECO:0000313" key="2">
    <source>
        <dbReference type="Proteomes" id="UP000030428"/>
    </source>
</evidence>
<accession>A0A0A6P489</accession>
<comment type="caution">
    <text evidence="1">The sequence shown here is derived from an EMBL/GenBank/DDBJ whole genome shotgun (WGS) entry which is preliminary data.</text>
</comment>
<dbReference type="Proteomes" id="UP000030428">
    <property type="component" value="Unassembled WGS sequence"/>
</dbReference>
<gene>
    <name evidence="1" type="ORF">PN36_34755</name>
</gene>
<evidence type="ECO:0000313" key="1">
    <source>
        <dbReference type="EMBL" id="KHD05262.2"/>
    </source>
</evidence>
<keyword evidence="2" id="KW-1185">Reference proteome</keyword>
<protein>
    <submittedName>
        <fullName evidence="1">Uncharacterized protein</fullName>
    </submittedName>
</protein>